<organism evidence="2 3">
    <name type="scientific">Puccinia striiformis</name>
    <dbReference type="NCBI Taxonomy" id="27350"/>
    <lineage>
        <taxon>Eukaryota</taxon>
        <taxon>Fungi</taxon>
        <taxon>Dikarya</taxon>
        <taxon>Basidiomycota</taxon>
        <taxon>Pucciniomycotina</taxon>
        <taxon>Pucciniomycetes</taxon>
        <taxon>Pucciniales</taxon>
        <taxon>Pucciniaceae</taxon>
        <taxon>Puccinia</taxon>
    </lineage>
</organism>
<evidence type="ECO:0000256" key="1">
    <source>
        <dbReference type="SAM" id="SignalP"/>
    </source>
</evidence>
<dbReference type="EMBL" id="PKSL01000022">
    <property type="protein sequence ID" value="POW13837.1"/>
    <property type="molecule type" value="Genomic_DNA"/>
</dbReference>
<keyword evidence="1" id="KW-0732">Signal</keyword>
<feature type="signal peptide" evidence="1">
    <location>
        <begin position="1"/>
        <end position="20"/>
    </location>
</feature>
<accession>A0A2S4VWK3</accession>
<proteinExistence type="predicted"/>
<keyword evidence="3" id="KW-1185">Reference proteome</keyword>
<feature type="chain" id="PRO_5015436167" evidence="1">
    <location>
        <begin position="21"/>
        <end position="49"/>
    </location>
</feature>
<name>A0A2S4VWK3_9BASI</name>
<sequence>MTWFWHVLVCTISMLGRTGSTTSSLMKVWPWLNNIGPPILKIPPRSGVF</sequence>
<comment type="caution">
    <text evidence="2">The sequence shown here is derived from an EMBL/GenBank/DDBJ whole genome shotgun (WGS) entry which is preliminary data.</text>
</comment>
<evidence type="ECO:0000313" key="2">
    <source>
        <dbReference type="EMBL" id="POW13837.1"/>
    </source>
</evidence>
<evidence type="ECO:0000313" key="3">
    <source>
        <dbReference type="Proteomes" id="UP000239156"/>
    </source>
</evidence>
<gene>
    <name evidence="2" type="ORF">PSTT_03512</name>
</gene>
<reference evidence="2" key="1">
    <citation type="submission" date="2017-12" db="EMBL/GenBank/DDBJ databases">
        <title>Gene loss provides genomic basis for host adaptation in cereal stripe rust fungi.</title>
        <authorList>
            <person name="Xia C."/>
        </authorList>
    </citation>
    <scope>NUCLEOTIDE SEQUENCE [LARGE SCALE GENOMIC DNA]</scope>
    <source>
        <strain evidence="2">93-210</strain>
    </source>
</reference>
<protein>
    <submittedName>
        <fullName evidence="2">Uncharacterized protein</fullName>
    </submittedName>
</protein>
<dbReference type="AlphaFoldDB" id="A0A2S4VWK3"/>
<dbReference type="Proteomes" id="UP000239156">
    <property type="component" value="Unassembled WGS sequence"/>
</dbReference>
<dbReference type="VEuPathDB" id="FungiDB:PSTT_03512"/>